<dbReference type="RefSeq" id="WP_114796873.1">
    <property type="nucleotide sequence ID" value="NZ_QQZY01000006.1"/>
</dbReference>
<reference evidence="1 2" key="1">
    <citation type="submission" date="2018-07" db="EMBL/GenBank/DDBJ databases">
        <title>High-quality-draft genome sequence of Gaiella occulta.</title>
        <authorList>
            <person name="Severino R."/>
            <person name="Froufe H.J.C."/>
            <person name="Rainey F.A."/>
            <person name="Barroso C."/>
            <person name="Albuquerque L."/>
            <person name="Lobo-Da-Cunha A."/>
            <person name="Da Costa M.S."/>
            <person name="Egas C."/>
        </authorList>
    </citation>
    <scope>NUCLEOTIDE SEQUENCE [LARGE SCALE GENOMIC DNA]</scope>
    <source>
        <strain evidence="1 2">F2-233</strain>
    </source>
</reference>
<dbReference type="Proteomes" id="UP000254134">
    <property type="component" value="Unassembled WGS sequence"/>
</dbReference>
<proteinExistence type="predicted"/>
<organism evidence="1 2">
    <name type="scientific">Gaiella occulta</name>
    <dbReference type="NCBI Taxonomy" id="1002870"/>
    <lineage>
        <taxon>Bacteria</taxon>
        <taxon>Bacillati</taxon>
        <taxon>Actinomycetota</taxon>
        <taxon>Thermoleophilia</taxon>
        <taxon>Gaiellales</taxon>
        <taxon>Gaiellaceae</taxon>
        <taxon>Gaiella</taxon>
    </lineage>
</organism>
<dbReference type="EMBL" id="QQZY01000006">
    <property type="protein sequence ID" value="RDI73901.1"/>
    <property type="molecule type" value="Genomic_DNA"/>
</dbReference>
<evidence type="ECO:0000313" key="2">
    <source>
        <dbReference type="Proteomes" id="UP000254134"/>
    </source>
</evidence>
<dbReference type="AlphaFoldDB" id="A0A7M2YUS4"/>
<evidence type="ECO:0008006" key="3">
    <source>
        <dbReference type="Google" id="ProtNLM"/>
    </source>
</evidence>
<evidence type="ECO:0000313" key="1">
    <source>
        <dbReference type="EMBL" id="RDI73901.1"/>
    </source>
</evidence>
<sequence length="88" mass="9390">MPVIVTSRIPGLPGEAYDETAAHLAGPLRGADGFIAHAATADADGVTVTELWEAEGDWSRFFETHVKPSLPATLPPPTVVEIRNTILR</sequence>
<reference evidence="2" key="2">
    <citation type="journal article" date="2019" name="MicrobiologyOpen">
        <title>High-quality draft genome sequence of Gaiella occulta isolated from a 150 meter deep mineral water borehole and comparison with the genome sequences of other deep-branching lineages of the phylum Actinobacteria.</title>
        <authorList>
            <person name="Severino R."/>
            <person name="Froufe H.J.C."/>
            <person name="Barroso C."/>
            <person name="Albuquerque L."/>
            <person name="Lobo-da-Cunha A."/>
            <person name="da Costa M.S."/>
            <person name="Egas C."/>
        </authorList>
    </citation>
    <scope>NUCLEOTIDE SEQUENCE [LARGE SCALE GENOMIC DNA]</scope>
    <source>
        <strain evidence="2">F2-233</strain>
    </source>
</reference>
<dbReference type="OrthoDB" id="1550900at2"/>
<comment type="caution">
    <text evidence="1">The sequence shown here is derived from an EMBL/GenBank/DDBJ whole genome shotgun (WGS) entry which is preliminary data.</text>
</comment>
<accession>A0A7M2YUS4</accession>
<name>A0A7M2YUS4_9ACTN</name>
<gene>
    <name evidence="1" type="ORF">Gocc_2465</name>
</gene>
<keyword evidence="2" id="KW-1185">Reference proteome</keyword>
<protein>
    <recommendedName>
        <fullName evidence="3">Antibiotic biosynthesis monooxygenase</fullName>
    </recommendedName>
</protein>